<dbReference type="HOGENOM" id="CLU_002404_0_1_10"/>
<keyword evidence="2" id="KW-0472">Membrane</keyword>
<dbReference type="PROSITE" id="PS50293">
    <property type="entry name" value="TPR_REGION"/>
    <property type="match status" value="1"/>
</dbReference>
<keyword evidence="5" id="KW-1185">Reference proteome</keyword>
<dbReference type="PANTHER" id="PTHR10098:SF108">
    <property type="entry name" value="TETRATRICOPEPTIDE REPEAT PROTEIN 28"/>
    <property type="match status" value="1"/>
</dbReference>
<evidence type="ECO:0000259" key="3">
    <source>
        <dbReference type="Pfam" id="PF12770"/>
    </source>
</evidence>
<dbReference type="SMART" id="SM00028">
    <property type="entry name" value="TPR"/>
    <property type="match status" value="7"/>
</dbReference>
<evidence type="ECO:0000313" key="4">
    <source>
        <dbReference type="EMBL" id="AEE48948.1"/>
    </source>
</evidence>
<dbReference type="Pfam" id="PF13181">
    <property type="entry name" value="TPR_8"/>
    <property type="match status" value="1"/>
</dbReference>
<dbReference type="AlphaFoldDB" id="F4KQC2"/>
<gene>
    <name evidence="4" type="ordered locus">Halhy_1049</name>
</gene>
<feature type="domain" description="CHAT" evidence="3">
    <location>
        <begin position="630"/>
        <end position="907"/>
    </location>
</feature>
<evidence type="ECO:0000256" key="1">
    <source>
        <dbReference type="PROSITE-ProRule" id="PRU00339"/>
    </source>
</evidence>
<dbReference type="SUPFAM" id="SSF48452">
    <property type="entry name" value="TPR-like"/>
    <property type="match status" value="2"/>
</dbReference>
<keyword evidence="1" id="KW-0802">TPR repeat</keyword>
<dbReference type="InterPro" id="IPR024983">
    <property type="entry name" value="CHAT_dom"/>
</dbReference>
<sequence>MLGSRPMVLRICLLNTSFVFLFFLFSLTKGHTQSTNKLTDALFEQFYACIEEPYSQKTENELSKIKNGLTKIPSATLDAADLWHEIGLYYYGDLGAYEQALACFVAAQAIRKKIIHDPAHNDLARSAFMIGVCHKYLGNYDKAAKQVHSALAVSQKGQNHFMLAKEYLELGDIFEFLGDFDHSINCYERAYPHILKSTRDRATLLEDHFKRQAQAYLAKEKHHLALEKNRQAIKVCLDSIRPDLADRFHAEIADCYTNMNISFRATNQYDSAYWCLQQALKYYQKSNLVDIALNIGNVYNELGDLYMAKKQYATAIQNQLKAIKILHDYSKHRYLTFAYTSLGEAYLQSGEPEPALRFFRKALRILVPHFPSSVRRISTVSDRSLIALHGIARCQLAQQKLTHAFNNFRRLDTLVSQLRFSLREDGSKFSLAKQALPIYENAIYTALLLGDTIAALDFCERNKAIVLRQALVDQQAKQSVGIPTQHLKKEATLRSRLLYWQKKVIDASDEVQRGIWQDSSAQAKAGFERFVRFLEKQHPQYYHLKYAQVRAPSIAAVQQSLPDSSLCLEYFFGQEQLFLFAWSKEECRVFFQRVTPAFSDSLSALIHLLRQPTPDAPTLRKVASLSYLTYQTLIAPAALTFNQQGQIRRLRIIPDGLLHYLPFDVLLEAPSDDLKSNNAAYLIKKYAISYGISNQTIKNGQQARTNFAFGGFGITYAGVETRLAQLPLAEKQVLALQQMMGGRVWVHSEASANKQTFMRQAPQCQILHLSMHGLINEQEPAKSALVFAKGKQIQPLSALEVYNLHFKNNELTVLGACNTGNGQLQQGEGVMSLSRAFTYAGCKSLVMSLWSLEDVYADELIQGFYRELKKGRPKDIALQQAKLQYLAQEGSERRAPNYWGALVLSGALEPLPAGAQDWVLYLVGLLLILIGLGVLFFRAKIKKLFQA</sequence>
<feature type="transmembrane region" description="Helical" evidence="2">
    <location>
        <begin position="918"/>
        <end position="937"/>
    </location>
</feature>
<dbReference type="InterPro" id="IPR019734">
    <property type="entry name" value="TPR_rpt"/>
</dbReference>
<dbReference type="KEGG" id="hhy:Halhy_1049"/>
<dbReference type="Proteomes" id="UP000008461">
    <property type="component" value="Chromosome"/>
</dbReference>
<keyword evidence="2" id="KW-0812">Transmembrane</keyword>
<dbReference type="PANTHER" id="PTHR10098">
    <property type="entry name" value="RAPSYN-RELATED"/>
    <property type="match status" value="1"/>
</dbReference>
<evidence type="ECO:0000256" key="2">
    <source>
        <dbReference type="SAM" id="Phobius"/>
    </source>
</evidence>
<feature type="repeat" description="TPR" evidence="1">
    <location>
        <begin position="336"/>
        <end position="369"/>
    </location>
</feature>
<dbReference type="STRING" id="760192.Halhy_1049"/>
<dbReference type="Gene3D" id="1.25.40.10">
    <property type="entry name" value="Tetratricopeptide repeat domain"/>
    <property type="match status" value="3"/>
</dbReference>
<proteinExistence type="predicted"/>
<name>F4KQC2_HALH1</name>
<reference key="2">
    <citation type="submission" date="2011-04" db="EMBL/GenBank/DDBJ databases">
        <title>Complete sequence of chromosome of Haliscomenobacter hydrossis DSM 1100.</title>
        <authorList>
            <consortium name="US DOE Joint Genome Institute (JGI-PGF)"/>
            <person name="Lucas S."/>
            <person name="Han J."/>
            <person name="Lapidus A."/>
            <person name="Bruce D."/>
            <person name="Goodwin L."/>
            <person name="Pitluck S."/>
            <person name="Peters L."/>
            <person name="Kyrpides N."/>
            <person name="Mavromatis K."/>
            <person name="Ivanova N."/>
            <person name="Ovchinnikova G."/>
            <person name="Pagani I."/>
            <person name="Daligault H."/>
            <person name="Detter J.C."/>
            <person name="Han C."/>
            <person name="Land M."/>
            <person name="Hauser L."/>
            <person name="Markowitz V."/>
            <person name="Cheng J.-F."/>
            <person name="Hugenholtz P."/>
            <person name="Woyke T."/>
            <person name="Wu D."/>
            <person name="Verbarg S."/>
            <person name="Frueling A."/>
            <person name="Brambilla E."/>
            <person name="Klenk H.-P."/>
            <person name="Eisen J.A."/>
        </authorList>
    </citation>
    <scope>NUCLEOTIDE SEQUENCE</scope>
    <source>
        <strain>DSM 1100</strain>
    </source>
</reference>
<dbReference type="PROSITE" id="PS50005">
    <property type="entry name" value="TPR"/>
    <property type="match status" value="1"/>
</dbReference>
<protein>
    <submittedName>
        <fullName evidence="4">Tetratricopeptide TPR_1 repeat-containing protein</fullName>
    </submittedName>
</protein>
<accession>F4KQC2</accession>
<dbReference type="EMBL" id="CP002691">
    <property type="protein sequence ID" value="AEE48948.1"/>
    <property type="molecule type" value="Genomic_DNA"/>
</dbReference>
<reference evidence="4 5" key="1">
    <citation type="journal article" date="2011" name="Stand. Genomic Sci.">
        <title>Complete genome sequence of Haliscomenobacter hydrossis type strain (O).</title>
        <authorList>
            <consortium name="US DOE Joint Genome Institute (JGI-PGF)"/>
            <person name="Daligault H."/>
            <person name="Lapidus A."/>
            <person name="Zeytun A."/>
            <person name="Nolan M."/>
            <person name="Lucas S."/>
            <person name="Del Rio T.G."/>
            <person name="Tice H."/>
            <person name="Cheng J.F."/>
            <person name="Tapia R."/>
            <person name="Han C."/>
            <person name="Goodwin L."/>
            <person name="Pitluck S."/>
            <person name="Liolios K."/>
            <person name="Pagani I."/>
            <person name="Ivanova N."/>
            <person name="Huntemann M."/>
            <person name="Mavromatis K."/>
            <person name="Mikhailova N."/>
            <person name="Pati A."/>
            <person name="Chen A."/>
            <person name="Palaniappan K."/>
            <person name="Land M."/>
            <person name="Hauser L."/>
            <person name="Brambilla E.M."/>
            <person name="Rohde M."/>
            <person name="Verbarg S."/>
            <person name="Goker M."/>
            <person name="Bristow J."/>
            <person name="Eisen J.A."/>
            <person name="Markowitz V."/>
            <person name="Hugenholtz P."/>
            <person name="Kyrpides N.C."/>
            <person name="Klenk H.P."/>
            <person name="Woyke T."/>
        </authorList>
    </citation>
    <scope>NUCLEOTIDE SEQUENCE [LARGE SCALE GENOMIC DNA]</scope>
    <source>
        <strain evidence="5">ATCC 27775 / DSM 1100 / LMG 10767 / O</strain>
    </source>
</reference>
<organism evidence="4 5">
    <name type="scientific">Haliscomenobacter hydrossis (strain ATCC 27775 / DSM 1100 / LMG 10767 / O)</name>
    <dbReference type="NCBI Taxonomy" id="760192"/>
    <lineage>
        <taxon>Bacteria</taxon>
        <taxon>Pseudomonadati</taxon>
        <taxon>Bacteroidota</taxon>
        <taxon>Saprospiria</taxon>
        <taxon>Saprospirales</taxon>
        <taxon>Haliscomenobacteraceae</taxon>
        <taxon>Haliscomenobacter</taxon>
    </lineage>
</organism>
<evidence type="ECO:0000313" key="5">
    <source>
        <dbReference type="Proteomes" id="UP000008461"/>
    </source>
</evidence>
<dbReference type="Pfam" id="PF12770">
    <property type="entry name" value="CHAT"/>
    <property type="match status" value="1"/>
</dbReference>
<keyword evidence="2" id="KW-1133">Transmembrane helix</keyword>
<dbReference type="eggNOG" id="COG0457">
    <property type="taxonomic scope" value="Bacteria"/>
</dbReference>
<dbReference type="Pfam" id="PF13424">
    <property type="entry name" value="TPR_12"/>
    <property type="match status" value="2"/>
</dbReference>
<feature type="transmembrane region" description="Helical" evidence="2">
    <location>
        <begin position="7"/>
        <end position="27"/>
    </location>
</feature>
<dbReference type="InterPro" id="IPR011990">
    <property type="entry name" value="TPR-like_helical_dom_sf"/>
</dbReference>
<dbReference type="eggNOG" id="COG4995">
    <property type="taxonomic scope" value="Bacteria"/>
</dbReference>